<dbReference type="GO" id="GO:0004190">
    <property type="term" value="F:aspartic-type endopeptidase activity"/>
    <property type="evidence" value="ECO:0007669"/>
    <property type="project" value="InterPro"/>
</dbReference>
<name>A0A2V1E8R5_9PLEO</name>
<dbReference type="PROSITE" id="PS50175">
    <property type="entry name" value="ASP_PROT_RETROV"/>
    <property type="match status" value="1"/>
</dbReference>
<evidence type="ECO:0000256" key="1">
    <source>
        <dbReference type="PROSITE-ProRule" id="PRU00023"/>
    </source>
</evidence>
<dbReference type="InterPro" id="IPR001995">
    <property type="entry name" value="Peptidase_A2_cat"/>
</dbReference>
<dbReference type="GO" id="GO:0006508">
    <property type="term" value="P:proteolysis"/>
    <property type="evidence" value="ECO:0007669"/>
    <property type="project" value="InterPro"/>
</dbReference>
<dbReference type="InterPro" id="IPR036770">
    <property type="entry name" value="Ankyrin_rpt-contain_sf"/>
</dbReference>
<evidence type="ECO:0000313" key="4">
    <source>
        <dbReference type="Proteomes" id="UP000244855"/>
    </source>
</evidence>
<dbReference type="EMBL" id="KZ805306">
    <property type="protein sequence ID" value="PVI06921.1"/>
    <property type="molecule type" value="Genomic_DNA"/>
</dbReference>
<dbReference type="OrthoDB" id="20872at2759"/>
<gene>
    <name evidence="3" type="ORF">DM02DRAFT_378572</name>
</gene>
<evidence type="ECO:0000259" key="2">
    <source>
        <dbReference type="PROSITE" id="PS50175"/>
    </source>
</evidence>
<proteinExistence type="predicted"/>
<feature type="repeat" description="ANK" evidence="1">
    <location>
        <begin position="119"/>
        <end position="152"/>
    </location>
</feature>
<dbReference type="PROSITE" id="PS50088">
    <property type="entry name" value="ANK_REPEAT"/>
    <property type="match status" value="1"/>
</dbReference>
<keyword evidence="4" id="KW-1185">Reference proteome</keyword>
<accession>A0A2V1E8R5</accession>
<keyword evidence="1" id="KW-0040">ANK repeat</keyword>
<reference evidence="3 4" key="1">
    <citation type="journal article" date="2018" name="Sci. Rep.">
        <title>Comparative genomics provides insights into the lifestyle and reveals functional heterogeneity of dark septate endophytic fungi.</title>
        <authorList>
            <person name="Knapp D.G."/>
            <person name="Nemeth J.B."/>
            <person name="Barry K."/>
            <person name="Hainaut M."/>
            <person name="Henrissat B."/>
            <person name="Johnson J."/>
            <person name="Kuo A."/>
            <person name="Lim J.H.P."/>
            <person name="Lipzen A."/>
            <person name="Nolan M."/>
            <person name="Ohm R.A."/>
            <person name="Tamas L."/>
            <person name="Grigoriev I.V."/>
            <person name="Spatafora J.W."/>
            <person name="Nagy L.G."/>
            <person name="Kovacs G.M."/>
        </authorList>
    </citation>
    <scope>NUCLEOTIDE SEQUENCE [LARGE SCALE GENOMIC DNA]</scope>
    <source>
        <strain evidence="3 4">DSE2036</strain>
    </source>
</reference>
<sequence>MMAGKQKEILAACSNGSTATLEALFQELNITSDHPRTPYDIDQEIPNKQRPVSVQEMFIAAIENQQIEIISILCTKFPKPRLQGTPLREAIRTENADVLRAVCQTDPESVASQELGDDDTINALGYAASRGNGALLVKVLLDAGADPNVPPPFLMPSCWNVSAAVVAGLPKSTFEQFFDAGFRSNDPHAARLAVENKRMDVLEVLFTRSKGIANAYFPPEEELLKAANEGKDEEMAATIKRLYAAHHASPKKGLLGSLVSKFRS</sequence>
<protein>
    <recommendedName>
        <fullName evidence="2">Peptidase A2 domain-containing protein</fullName>
    </recommendedName>
</protein>
<dbReference type="AlphaFoldDB" id="A0A2V1E8R5"/>
<dbReference type="STRING" id="97972.A0A2V1E8R5"/>
<dbReference type="Gene3D" id="1.25.40.20">
    <property type="entry name" value="Ankyrin repeat-containing domain"/>
    <property type="match status" value="1"/>
</dbReference>
<evidence type="ECO:0000313" key="3">
    <source>
        <dbReference type="EMBL" id="PVI06921.1"/>
    </source>
</evidence>
<organism evidence="3 4">
    <name type="scientific">Periconia macrospinosa</name>
    <dbReference type="NCBI Taxonomy" id="97972"/>
    <lineage>
        <taxon>Eukaryota</taxon>
        <taxon>Fungi</taxon>
        <taxon>Dikarya</taxon>
        <taxon>Ascomycota</taxon>
        <taxon>Pezizomycotina</taxon>
        <taxon>Dothideomycetes</taxon>
        <taxon>Pleosporomycetidae</taxon>
        <taxon>Pleosporales</taxon>
        <taxon>Massarineae</taxon>
        <taxon>Periconiaceae</taxon>
        <taxon>Periconia</taxon>
    </lineage>
</organism>
<dbReference type="SUPFAM" id="SSF48403">
    <property type="entry name" value="Ankyrin repeat"/>
    <property type="match status" value="1"/>
</dbReference>
<dbReference type="Proteomes" id="UP000244855">
    <property type="component" value="Unassembled WGS sequence"/>
</dbReference>
<feature type="domain" description="Peptidase A2" evidence="2">
    <location>
        <begin position="137"/>
        <end position="169"/>
    </location>
</feature>
<dbReference type="InterPro" id="IPR002110">
    <property type="entry name" value="Ankyrin_rpt"/>
</dbReference>